<feature type="compositionally biased region" description="Basic and acidic residues" evidence="1">
    <location>
        <begin position="28"/>
        <end position="37"/>
    </location>
</feature>
<organism evidence="2 3">
    <name type="scientific">Amborella trichopoda</name>
    <dbReference type="NCBI Taxonomy" id="13333"/>
    <lineage>
        <taxon>Eukaryota</taxon>
        <taxon>Viridiplantae</taxon>
        <taxon>Streptophyta</taxon>
        <taxon>Embryophyta</taxon>
        <taxon>Tracheophyta</taxon>
        <taxon>Spermatophyta</taxon>
        <taxon>Magnoliopsida</taxon>
        <taxon>Amborellales</taxon>
        <taxon>Amborellaceae</taxon>
        <taxon>Amborella</taxon>
    </lineage>
</organism>
<dbReference type="Gramene" id="ERN10596">
    <property type="protein sequence ID" value="ERN10596"/>
    <property type="gene ID" value="AMTR_s00028p00132180"/>
</dbReference>
<sequence>MGGKKKTKEWELQSTGKGARWTGGQRTQESEREQELRTTMRELQGEKAVDERELVGGRWSWKKEDAAAEERRDWLLVREGGGR</sequence>
<dbReference type="EMBL" id="KI392812">
    <property type="protein sequence ID" value="ERN10596.1"/>
    <property type="molecule type" value="Genomic_DNA"/>
</dbReference>
<evidence type="ECO:0000256" key="1">
    <source>
        <dbReference type="SAM" id="MobiDB-lite"/>
    </source>
</evidence>
<gene>
    <name evidence="2" type="ORF">AMTR_s00028p00132180</name>
</gene>
<proteinExistence type="predicted"/>
<dbReference type="HOGENOM" id="CLU_2545645_0_0_1"/>
<keyword evidence="3" id="KW-1185">Reference proteome</keyword>
<name>W1PSA5_AMBTC</name>
<evidence type="ECO:0000313" key="3">
    <source>
        <dbReference type="Proteomes" id="UP000017836"/>
    </source>
</evidence>
<reference evidence="3" key="1">
    <citation type="journal article" date="2013" name="Science">
        <title>The Amborella genome and the evolution of flowering plants.</title>
        <authorList>
            <consortium name="Amborella Genome Project"/>
        </authorList>
    </citation>
    <scope>NUCLEOTIDE SEQUENCE [LARGE SCALE GENOMIC DNA]</scope>
</reference>
<accession>W1PSA5</accession>
<dbReference type="Proteomes" id="UP000017836">
    <property type="component" value="Unassembled WGS sequence"/>
</dbReference>
<protein>
    <submittedName>
        <fullName evidence="2">Uncharacterized protein</fullName>
    </submittedName>
</protein>
<dbReference type="AlphaFoldDB" id="W1PSA5"/>
<feature type="region of interest" description="Disordered" evidence="1">
    <location>
        <begin position="1"/>
        <end position="37"/>
    </location>
</feature>
<evidence type="ECO:0000313" key="2">
    <source>
        <dbReference type="EMBL" id="ERN10596.1"/>
    </source>
</evidence>